<dbReference type="SUPFAM" id="SSF54637">
    <property type="entry name" value="Thioesterase/thiol ester dehydrase-isomerase"/>
    <property type="match status" value="1"/>
</dbReference>
<dbReference type="GeneID" id="85352326"/>
<dbReference type="RefSeq" id="XP_060335404.1">
    <property type="nucleotide sequence ID" value="XM_060468778.1"/>
</dbReference>
<proteinExistence type="inferred from homology"/>
<dbReference type="InterPro" id="IPR029069">
    <property type="entry name" value="HotDog_dom_sf"/>
</dbReference>
<dbReference type="CDD" id="cd03443">
    <property type="entry name" value="PaaI_thioesterase"/>
    <property type="match status" value="1"/>
</dbReference>
<organism evidence="4 5">
    <name type="scientific">Armillaria tabescens</name>
    <name type="common">Ringless honey mushroom</name>
    <name type="synonym">Agaricus tabescens</name>
    <dbReference type="NCBI Taxonomy" id="1929756"/>
    <lineage>
        <taxon>Eukaryota</taxon>
        <taxon>Fungi</taxon>
        <taxon>Dikarya</taxon>
        <taxon>Basidiomycota</taxon>
        <taxon>Agaricomycotina</taxon>
        <taxon>Agaricomycetes</taxon>
        <taxon>Agaricomycetidae</taxon>
        <taxon>Agaricales</taxon>
        <taxon>Marasmiineae</taxon>
        <taxon>Physalacriaceae</taxon>
        <taxon>Desarmillaria</taxon>
    </lineage>
</organism>
<evidence type="ECO:0000259" key="3">
    <source>
        <dbReference type="Pfam" id="PF03061"/>
    </source>
</evidence>
<dbReference type="EMBL" id="JAUEPS010000006">
    <property type="protein sequence ID" value="KAK0464283.1"/>
    <property type="molecule type" value="Genomic_DNA"/>
</dbReference>
<evidence type="ECO:0000313" key="5">
    <source>
        <dbReference type="Proteomes" id="UP001175211"/>
    </source>
</evidence>
<dbReference type="NCBIfam" id="TIGR00369">
    <property type="entry name" value="unchar_dom_1"/>
    <property type="match status" value="1"/>
</dbReference>
<evidence type="ECO:0000313" key="4">
    <source>
        <dbReference type="EMBL" id="KAK0464283.1"/>
    </source>
</evidence>
<dbReference type="PANTHER" id="PTHR21660:SF1">
    <property type="entry name" value="ACYL-COENZYME A THIOESTERASE 13"/>
    <property type="match status" value="1"/>
</dbReference>
<dbReference type="Gene3D" id="3.10.129.10">
    <property type="entry name" value="Hotdog Thioesterase"/>
    <property type="match status" value="1"/>
</dbReference>
<protein>
    <submittedName>
        <fullName evidence="4">HotDog domain-containing protein</fullName>
    </submittedName>
</protein>
<comment type="caution">
    <text evidence="4">The sequence shown here is derived from an EMBL/GenBank/DDBJ whole genome shotgun (WGS) entry which is preliminary data.</text>
</comment>
<dbReference type="AlphaFoldDB" id="A0AA39NEQ7"/>
<dbReference type="GO" id="GO:0047617">
    <property type="term" value="F:fatty acyl-CoA hydrolase activity"/>
    <property type="evidence" value="ECO:0007669"/>
    <property type="project" value="InterPro"/>
</dbReference>
<evidence type="ECO:0000256" key="2">
    <source>
        <dbReference type="ARBA" id="ARBA00022801"/>
    </source>
</evidence>
<keyword evidence="5" id="KW-1185">Reference proteome</keyword>
<dbReference type="InterPro" id="IPR003736">
    <property type="entry name" value="PAAI_dom"/>
</dbReference>
<comment type="similarity">
    <text evidence="1">Belongs to the thioesterase PaaI family.</text>
</comment>
<evidence type="ECO:0000256" key="1">
    <source>
        <dbReference type="ARBA" id="ARBA00008324"/>
    </source>
</evidence>
<keyword evidence="2" id="KW-0378">Hydrolase</keyword>
<sequence>MAACLRFTRRVVWKSFVVNKGHDAQCFPNVRLLLLYSYSYLSHLGQLIVEHAEPGVVKASLKIEPYNINRVGVTHGGLIMSLTDTMGSLVVATKGYWMTGVSTDIGASFVRPAGRPGDIVYATSHLTGMGKSLAYTRTEFKNATGDLVAYGYHTKYIGKALVHENNVKLSEDGETVLEGKDLEVD</sequence>
<dbReference type="InterPro" id="IPR006683">
    <property type="entry name" value="Thioestr_dom"/>
</dbReference>
<dbReference type="InterPro" id="IPR039298">
    <property type="entry name" value="ACOT13"/>
</dbReference>
<dbReference type="Proteomes" id="UP001175211">
    <property type="component" value="Unassembled WGS sequence"/>
</dbReference>
<name>A0AA39NEQ7_ARMTA</name>
<dbReference type="PANTHER" id="PTHR21660">
    <property type="entry name" value="THIOESTERASE SUPERFAMILY MEMBER-RELATED"/>
    <property type="match status" value="1"/>
</dbReference>
<reference evidence="4" key="1">
    <citation type="submission" date="2023-06" db="EMBL/GenBank/DDBJ databases">
        <authorList>
            <consortium name="Lawrence Berkeley National Laboratory"/>
            <person name="Ahrendt S."/>
            <person name="Sahu N."/>
            <person name="Indic B."/>
            <person name="Wong-Bajracharya J."/>
            <person name="Merenyi Z."/>
            <person name="Ke H.-M."/>
            <person name="Monk M."/>
            <person name="Kocsube S."/>
            <person name="Drula E."/>
            <person name="Lipzen A."/>
            <person name="Balint B."/>
            <person name="Henrissat B."/>
            <person name="Andreopoulos B."/>
            <person name="Martin F.M."/>
            <person name="Harder C.B."/>
            <person name="Rigling D."/>
            <person name="Ford K.L."/>
            <person name="Foster G.D."/>
            <person name="Pangilinan J."/>
            <person name="Papanicolaou A."/>
            <person name="Barry K."/>
            <person name="LaButti K."/>
            <person name="Viragh M."/>
            <person name="Koriabine M."/>
            <person name="Yan M."/>
            <person name="Riley R."/>
            <person name="Champramary S."/>
            <person name="Plett K.L."/>
            <person name="Tsai I.J."/>
            <person name="Slot J."/>
            <person name="Sipos G."/>
            <person name="Plett J."/>
            <person name="Nagy L.G."/>
            <person name="Grigoriev I.V."/>
        </authorList>
    </citation>
    <scope>NUCLEOTIDE SEQUENCE</scope>
    <source>
        <strain evidence="4">CCBAS 213</strain>
    </source>
</reference>
<dbReference type="Pfam" id="PF03061">
    <property type="entry name" value="4HBT"/>
    <property type="match status" value="1"/>
</dbReference>
<gene>
    <name evidence="4" type="ORF">EV420DRAFT_1328138</name>
</gene>
<feature type="domain" description="Thioesterase" evidence="3">
    <location>
        <begin position="72"/>
        <end position="148"/>
    </location>
</feature>
<accession>A0AA39NEQ7</accession>